<protein>
    <submittedName>
        <fullName evidence="1">Uncharacterized protein</fullName>
    </submittedName>
</protein>
<organism evidence="1 2">
    <name type="scientific">Candidatus Nomurabacteria bacterium RIFCSPHIGHO2_02_FULL_41_18</name>
    <dbReference type="NCBI Taxonomy" id="1801754"/>
    <lineage>
        <taxon>Bacteria</taxon>
        <taxon>Candidatus Nomuraibacteriota</taxon>
    </lineage>
</organism>
<dbReference type="Proteomes" id="UP000177777">
    <property type="component" value="Unassembled WGS sequence"/>
</dbReference>
<name>A0A1F6W8H1_9BACT</name>
<comment type="caution">
    <text evidence="1">The sequence shown here is derived from an EMBL/GenBank/DDBJ whole genome shotgun (WGS) entry which is preliminary data.</text>
</comment>
<gene>
    <name evidence="1" type="ORF">A3D42_01755</name>
</gene>
<reference evidence="1 2" key="1">
    <citation type="journal article" date="2016" name="Nat. Commun.">
        <title>Thousands of microbial genomes shed light on interconnected biogeochemical processes in an aquifer system.</title>
        <authorList>
            <person name="Anantharaman K."/>
            <person name="Brown C.T."/>
            <person name="Hug L.A."/>
            <person name="Sharon I."/>
            <person name="Castelle C.J."/>
            <person name="Probst A.J."/>
            <person name="Thomas B.C."/>
            <person name="Singh A."/>
            <person name="Wilkins M.J."/>
            <person name="Karaoz U."/>
            <person name="Brodie E.L."/>
            <person name="Williams K.H."/>
            <person name="Hubbard S.S."/>
            <person name="Banfield J.F."/>
        </authorList>
    </citation>
    <scope>NUCLEOTIDE SEQUENCE [LARGE SCALE GENOMIC DNA]</scope>
</reference>
<evidence type="ECO:0000313" key="1">
    <source>
        <dbReference type="EMBL" id="OGI77985.1"/>
    </source>
</evidence>
<accession>A0A1F6W8H1</accession>
<dbReference type="AlphaFoldDB" id="A0A1F6W8H1"/>
<evidence type="ECO:0000313" key="2">
    <source>
        <dbReference type="Proteomes" id="UP000177777"/>
    </source>
</evidence>
<dbReference type="STRING" id="1801754.A3D42_01755"/>
<proteinExistence type="predicted"/>
<dbReference type="EMBL" id="MFUE01000004">
    <property type="protein sequence ID" value="OGI77985.1"/>
    <property type="molecule type" value="Genomic_DNA"/>
</dbReference>
<sequence>MYNYRVKFFKRIIKEASFSGLKILGPKKLVSLHSPRRRRKSPGESGSKEKVMTIVQRDPRVRIFGSADWANFYGPTEKLDPQIEEILQGPCPFYSRKRVLEMHFAFLGMPALDGSPLTVAKWLEVHPGPDQPKFYFATNPWHTGQPHTDLAVLEPRLYVALREIVPGSTGKSPEDQAAMLPAGYRVPTTIEEVTKNILCFRRTGKRPNGTRWAACAERTVKTSQVGAGFVSCVGNWVGNGLVVSSWDGNPSVLVGVGASREMPLDLLRA</sequence>